<evidence type="ECO:0000256" key="5">
    <source>
        <dbReference type="ARBA" id="ARBA00022946"/>
    </source>
</evidence>
<reference evidence="11 12" key="1">
    <citation type="submission" date="2017-06" db="EMBL/GenBank/DDBJ databases">
        <title>Novel microbial phyla capable of carbon fixation and sulfur reduction in deep-sea sediments.</title>
        <authorList>
            <person name="Huang J."/>
            <person name="Baker B."/>
            <person name="Wang Y."/>
        </authorList>
    </citation>
    <scope>NUCLEOTIDE SEQUENCE [LARGE SCALE GENOMIC DNA]</scope>
    <source>
        <strain evidence="11">B3_LCP</strain>
    </source>
</reference>
<dbReference type="InterPro" id="IPR009100">
    <property type="entry name" value="AcylCoA_DH/oxidase_NM_dom_sf"/>
</dbReference>
<dbReference type="PANTHER" id="PTHR42807:SF1">
    <property type="entry name" value="GLUTARYL-COA DEHYDROGENASE, MITOCHONDRIAL"/>
    <property type="match status" value="1"/>
</dbReference>
<dbReference type="InterPro" id="IPR009075">
    <property type="entry name" value="AcylCo_DH/oxidase_C"/>
</dbReference>
<dbReference type="AlphaFoldDB" id="A0A532UYV5"/>
<comment type="cofactor">
    <cofactor evidence="1 7">
        <name>FAD</name>
        <dbReference type="ChEBI" id="CHEBI:57692"/>
    </cofactor>
</comment>
<evidence type="ECO:0000259" key="10">
    <source>
        <dbReference type="Pfam" id="PF02771"/>
    </source>
</evidence>
<dbReference type="SUPFAM" id="SSF56645">
    <property type="entry name" value="Acyl-CoA dehydrogenase NM domain-like"/>
    <property type="match status" value="1"/>
</dbReference>
<evidence type="ECO:0000259" key="9">
    <source>
        <dbReference type="Pfam" id="PF02770"/>
    </source>
</evidence>
<evidence type="ECO:0000259" key="8">
    <source>
        <dbReference type="Pfam" id="PF00441"/>
    </source>
</evidence>
<organism evidence="11 12">
    <name type="scientific">candidate division LCP-89 bacterium B3_LCP</name>
    <dbReference type="NCBI Taxonomy" id="2012998"/>
    <lineage>
        <taxon>Bacteria</taxon>
        <taxon>Pseudomonadati</taxon>
        <taxon>Bacteria division LCP-89</taxon>
    </lineage>
</organism>
<evidence type="ECO:0000256" key="1">
    <source>
        <dbReference type="ARBA" id="ARBA00001974"/>
    </source>
</evidence>
<accession>A0A532UYV5</accession>
<dbReference type="GO" id="GO:0046949">
    <property type="term" value="P:fatty-acyl-CoA biosynthetic process"/>
    <property type="evidence" value="ECO:0007669"/>
    <property type="project" value="TreeGrafter"/>
</dbReference>
<evidence type="ECO:0000256" key="7">
    <source>
        <dbReference type="RuleBase" id="RU362125"/>
    </source>
</evidence>
<evidence type="ECO:0000256" key="4">
    <source>
        <dbReference type="ARBA" id="ARBA00022827"/>
    </source>
</evidence>
<proteinExistence type="inferred from homology"/>
<dbReference type="Pfam" id="PF02770">
    <property type="entry name" value="Acyl-CoA_dh_M"/>
    <property type="match status" value="1"/>
</dbReference>
<sequence>MSIPDLYNIESLFSEDELMVRDSVRLFVQDKILPKVKQWNREAVFPKQLIPEIADLGLLGAYLTGYGCPGISYNAYGFAMQELERGDSGFRSFVSVQNGLCMYPINAFGSDEQKEKWLPPMARGKKIGCFGLTEPDFGSDPSGMITTAKKQGSEYILNGTKMWITNGSIADIAIVFAKTDDGVNGFLVEKGTPGFTAPEIQGKLSLRVSVTSELLFDNCRISAENVLPGAKGLKAALMCLNQARFSIAWGVIGAALACFEEALEYAKTRIQFSKPIASFQLVQAKFAQMWTEIVKAQFLCYRLGQLMDQGKATPAAISMAKRNNVHMALNVARTCRDILGAAGIVDDYHVMRHMDNLESVYTYEGTHDIHTLILGQELTGIGAFG</sequence>
<evidence type="ECO:0000256" key="3">
    <source>
        <dbReference type="ARBA" id="ARBA00022630"/>
    </source>
</evidence>
<dbReference type="SUPFAM" id="SSF47203">
    <property type="entry name" value="Acyl-CoA dehydrogenase C-terminal domain-like"/>
    <property type="match status" value="1"/>
</dbReference>
<dbReference type="Proteomes" id="UP000319619">
    <property type="component" value="Unassembled WGS sequence"/>
</dbReference>
<protein>
    <submittedName>
        <fullName evidence="11">Acyl-CoA dehydrogenase</fullName>
    </submittedName>
</protein>
<dbReference type="GO" id="GO:0033539">
    <property type="term" value="P:fatty acid beta-oxidation using acyl-CoA dehydrogenase"/>
    <property type="evidence" value="ECO:0007669"/>
    <property type="project" value="TreeGrafter"/>
</dbReference>
<gene>
    <name evidence="11" type="ORF">CEE37_09995</name>
</gene>
<evidence type="ECO:0000256" key="2">
    <source>
        <dbReference type="ARBA" id="ARBA00009347"/>
    </source>
</evidence>
<feature type="domain" description="Acyl-CoA oxidase/dehydrogenase middle" evidence="9">
    <location>
        <begin position="129"/>
        <end position="219"/>
    </location>
</feature>
<dbReference type="GO" id="GO:0004361">
    <property type="term" value="F:glutaryl-CoA dehydrogenase activity"/>
    <property type="evidence" value="ECO:0007669"/>
    <property type="project" value="TreeGrafter"/>
</dbReference>
<dbReference type="InterPro" id="IPR052033">
    <property type="entry name" value="Glutaryl-CoA_DH_mitochondrial"/>
</dbReference>
<dbReference type="InterPro" id="IPR036250">
    <property type="entry name" value="AcylCo_DH-like_C"/>
</dbReference>
<feature type="domain" description="Acyl-CoA dehydrogenase/oxidase C-terminal" evidence="8">
    <location>
        <begin position="231"/>
        <end position="378"/>
    </location>
</feature>
<keyword evidence="5" id="KW-0809">Transit peptide</keyword>
<dbReference type="EMBL" id="NJBN01000006">
    <property type="protein sequence ID" value="TKJ40059.1"/>
    <property type="molecule type" value="Genomic_DNA"/>
</dbReference>
<dbReference type="InterPro" id="IPR006091">
    <property type="entry name" value="Acyl-CoA_Oxase/DH_mid-dom"/>
</dbReference>
<keyword evidence="3 7" id="KW-0285">Flavoprotein</keyword>
<dbReference type="Gene3D" id="1.20.140.10">
    <property type="entry name" value="Butyryl-CoA Dehydrogenase, subunit A, domain 3"/>
    <property type="match status" value="1"/>
</dbReference>
<dbReference type="InterPro" id="IPR013786">
    <property type="entry name" value="AcylCoA_DH/ox_N"/>
</dbReference>
<evidence type="ECO:0000313" key="11">
    <source>
        <dbReference type="EMBL" id="TKJ40059.1"/>
    </source>
</evidence>
<name>A0A532UYV5_UNCL8</name>
<dbReference type="Pfam" id="PF02771">
    <property type="entry name" value="Acyl-CoA_dh_N"/>
    <property type="match status" value="1"/>
</dbReference>
<dbReference type="Pfam" id="PF00441">
    <property type="entry name" value="Acyl-CoA_dh_1"/>
    <property type="match status" value="1"/>
</dbReference>
<comment type="similarity">
    <text evidence="2 7">Belongs to the acyl-CoA dehydrogenase family.</text>
</comment>
<evidence type="ECO:0000313" key="12">
    <source>
        <dbReference type="Proteomes" id="UP000319619"/>
    </source>
</evidence>
<dbReference type="GO" id="GO:0000062">
    <property type="term" value="F:fatty-acyl-CoA binding"/>
    <property type="evidence" value="ECO:0007669"/>
    <property type="project" value="TreeGrafter"/>
</dbReference>
<keyword evidence="6 7" id="KW-0560">Oxidoreductase</keyword>
<feature type="domain" description="Acyl-CoA dehydrogenase/oxidase N-terminal" evidence="10">
    <location>
        <begin position="14"/>
        <end position="125"/>
    </location>
</feature>
<dbReference type="PANTHER" id="PTHR42807">
    <property type="entry name" value="GLUTARYL-COA DEHYDROGENASE, MITOCHONDRIAL"/>
    <property type="match status" value="1"/>
</dbReference>
<dbReference type="InterPro" id="IPR037069">
    <property type="entry name" value="AcylCoA_DH/ox_N_sf"/>
</dbReference>
<keyword evidence="4 7" id="KW-0274">FAD</keyword>
<evidence type="ECO:0000256" key="6">
    <source>
        <dbReference type="ARBA" id="ARBA00023002"/>
    </source>
</evidence>
<dbReference type="Gene3D" id="2.40.110.10">
    <property type="entry name" value="Butyryl-CoA Dehydrogenase, subunit A, domain 2"/>
    <property type="match status" value="1"/>
</dbReference>
<dbReference type="FunFam" id="1.10.540.10:FF:000026">
    <property type="entry name" value="Acyl-CoA dehydrogenase medium chain"/>
    <property type="match status" value="1"/>
</dbReference>
<dbReference type="Gene3D" id="1.10.540.10">
    <property type="entry name" value="Acyl-CoA dehydrogenase/oxidase, N-terminal domain"/>
    <property type="match status" value="1"/>
</dbReference>
<dbReference type="GO" id="GO:0050660">
    <property type="term" value="F:flavin adenine dinucleotide binding"/>
    <property type="evidence" value="ECO:0007669"/>
    <property type="project" value="InterPro"/>
</dbReference>
<comment type="caution">
    <text evidence="11">The sequence shown here is derived from an EMBL/GenBank/DDBJ whole genome shotgun (WGS) entry which is preliminary data.</text>
</comment>
<dbReference type="InterPro" id="IPR046373">
    <property type="entry name" value="Acyl-CoA_Oxase/DH_mid-dom_sf"/>
</dbReference>